<evidence type="ECO:0000256" key="1">
    <source>
        <dbReference type="SAM" id="Phobius"/>
    </source>
</evidence>
<keyword evidence="3" id="KW-1185">Reference proteome</keyword>
<keyword evidence="1" id="KW-0472">Membrane</keyword>
<dbReference type="EMBL" id="JBANBB010000001">
    <property type="protein sequence ID" value="MEK0305912.1"/>
    <property type="molecule type" value="Genomic_DNA"/>
</dbReference>
<organism evidence="2 3">
    <name type="scientific">Bifidobacterium favimelis</name>
    <dbReference type="NCBI Taxonomy" id="3122979"/>
    <lineage>
        <taxon>Bacteria</taxon>
        <taxon>Bacillati</taxon>
        <taxon>Actinomycetota</taxon>
        <taxon>Actinomycetes</taxon>
        <taxon>Bifidobacteriales</taxon>
        <taxon>Bifidobacteriaceae</taxon>
        <taxon>Bifidobacterium</taxon>
    </lineage>
</organism>
<sequence length="624" mass="67952">MPELNGKSNHTGQARKGSRSIYGAHSSQVKLKGHAVRNTVLILLLLLVTLLGICAGFGYKFYKEAMVVKGHEERAISLVSSINGDKAIQNPNAIAGIIPDLQQETDAARQIAHGNLWEVAAKIPVYGDDVRTVQGIVDVVDDVSHRSLPKLSDTATRLLAAKFSEGGGKVNLKPIEDASDGFAESNKMLKEELRTLKNLPDPKISKIDTLYRHGIKQFSAVSDKVDQTSDDIRIVPQFLGSKGTRNYVIAAQTPSEARSGGGLIGSLGSMTTDSGQIKVNSFHPNSDFINLARGGTYEEEAIFSGPLKFNFDIRDVSANPDFPHVATVVKQRWQLSRYSTPVDGVMMIDPVFIQEIIKISGEVRLPGGMALNGNNTAEFFMNGIYKTVPENMQDAVFAGVAAQAMNNVFKDLNMSKLIKIVKVIRPMAQGRHIYTFTFHEDEAANFQGAGLAKNAPDNPEKPEIGIYLNENNPSKLDWYIHRKTDITRTHCDKDGHQVYHVRFTMTNTIPQSDLNSGNRYILGGFAGIGQPGTPVERMLFYPPAGGSITDFHITGNATGLTTAKLDGKTLYTGIATLSPGKAVTYEYDVITSNRATSDLTLDQTPMGWSDPGITHNTGKCAIGR</sequence>
<dbReference type="Pfam" id="PF13196">
    <property type="entry name" value="DUF4012"/>
    <property type="match status" value="1"/>
</dbReference>
<proteinExistence type="predicted"/>
<keyword evidence="1" id="KW-1133">Transmembrane helix</keyword>
<feature type="transmembrane region" description="Helical" evidence="1">
    <location>
        <begin position="40"/>
        <end position="59"/>
    </location>
</feature>
<evidence type="ECO:0000313" key="3">
    <source>
        <dbReference type="Proteomes" id="UP001373159"/>
    </source>
</evidence>
<keyword evidence="1" id="KW-0812">Transmembrane</keyword>
<gene>
    <name evidence="2" type="ORF">V8P97_00240</name>
</gene>
<dbReference type="InterPro" id="IPR025101">
    <property type="entry name" value="DUF4012"/>
</dbReference>
<name>A0ABU8ZNC0_9BIFI</name>
<dbReference type="Proteomes" id="UP001373159">
    <property type="component" value="Unassembled WGS sequence"/>
</dbReference>
<comment type="caution">
    <text evidence="2">The sequence shown here is derived from an EMBL/GenBank/DDBJ whole genome shotgun (WGS) entry which is preliminary data.</text>
</comment>
<accession>A0ABU8ZNC0</accession>
<dbReference type="RefSeq" id="WP_340468466.1">
    <property type="nucleotide sequence ID" value="NZ_JBANBB010000001.1"/>
</dbReference>
<protein>
    <submittedName>
        <fullName evidence="2">DUF4012 domain-containing protein</fullName>
    </submittedName>
</protein>
<evidence type="ECO:0000313" key="2">
    <source>
        <dbReference type="EMBL" id="MEK0305912.1"/>
    </source>
</evidence>
<reference evidence="2 3" key="1">
    <citation type="submission" date="2024-02" db="EMBL/GenBank/DDBJ databases">
        <title>Bifidobacterium honeyensis sp. nov., isolated from the comb honey.</title>
        <authorList>
            <person name="Liu W."/>
            <person name="Li Y."/>
        </authorList>
    </citation>
    <scope>NUCLEOTIDE SEQUENCE [LARGE SCALE GENOMIC DNA]</scope>
    <source>
        <strain evidence="2 3">IMAU50988</strain>
    </source>
</reference>